<keyword evidence="1" id="KW-0805">Transcription regulation</keyword>
<sequence length="373" mass="38878">MQNKPRSGTTSAAGPDPTDDSPHAARLQPSNGNPHGVTGPVLFEAYRAAIAPIYDVHLPDPAAQDFHATELRYHTRTASLARSSAAAQILTRTPRHVAGGTDEVMLYRQEAGTLEGEADGRAFRLEPGDLALFDYARPLVSRTTDFTNLVLTTSRASVPAGLLASELHGHVIPGGSGPGSLLTTVLTGLFEAAGALRLGEAEAAFAGVLGLAAGLIEAARLADADTAGASEQARHAAVLAYLDAHHARPDLDADAVAGHLGLSRATLYRLFKAEGGIQAALLRRRLDHVAGALIADPRARRDLAGLAARHGFGGLTQLGRSFKARYGMPPSQYAAFAARQDAAWHTAQIARLGLSRARVTDAPGGPADGSGMR</sequence>
<keyword evidence="3" id="KW-0804">Transcription</keyword>
<dbReference type="Pfam" id="PF12833">
    <property type="entry name" value="HTH_18"/>
    <property type="match status" value="1"/>
</dbReference>
<dbReference type="Gene3D" id="1.10.10.60">
    <property type="entry name" value="Homeodomain-like"/>
    <property type="match status" value="1"/>
</dbReference>
<dbReference type="AlphaFoldDB" id="A0AA37MAF7"/>
<dbReference type="SMART" id="SM00342">
    <property type="entry name" value="HTH_ARAC"/>
    <property type="match status" value="1"/>
</dbReference>
<accession>A0AA37MAF7</accession>
<feature type="domain" description="HTH araC/xylS-type" evidence="5">
    <location>
        <begin position="236"/>
        <end position="336"/>
    </location>
</feature>
<dbReference type="InterPro" id="IPR018060">
    <property type="entry name" value="HTH_AraC"/>
</dbReference>
<dbReference type="GO" id="GO:0003700">
    <property type="term" value="F:DNA-binding transcription factor activity"/>
    <property type="evidence" value="ECO:0007669"/>
    <property type="project" value="InterPro"/>
</dbReference>
<dbReference type="SUPFAM" id="SSF46689">
    <property type="entry name" value="Homeodomain-like"/>
    <property type="match status" value="1"/>
</dbReference>
<feature type="region of interest" description="Disordered" evidence="4">
    <location>
        <begin position="1"/>
        <end position="38"/>
    </location>
</feature>
<keyword evidence="2" id="KW-0238">DNA-binding</keyword>
<evidence type="ECO:0000256" key="1">
    <source>
        <dbReference type="ARBA" id="ARBA00023015"/>
    </source>
</evidence>
<comment type="caution">
    <text evidence="6">The sequence shown here is derived from an EMBL/GenBank/DDBJ whole genome shotgun (WGS) entry which is preliminary data.</text>
</comment>
<evidence type="ECO:0000313" key="7">
    <source>
        <dbReference type="Proteomes" id="UP001055108"/>
    </source>
</evidence>
<evidence type="ECO:0000256" key="3">
    <source>
        <dbReference type="ARBA" id="ARBA00023163"/>
    </source>
</evidence>
<dbReference type="InterPro" id="IPR050204">
    <property type="entry name" value="AraC_XylS_family_regulators"/>
</dbReference>
<organism evidence="6 7">
    <name type="scientific">Methylobacterium gregans</name>
    <dbReference type="NCBI Taxonomy" id="374424"/>
    <lineage>
        <taxon>Bacteria</taxon>
        <taxon>Pseudomonadati</taxon>
        <taxon>Pseudomonadota</taxon>
        <taxon>Alphaproteobacteria</taxon>
        <taxon>Hyphomicrobiales</taxon>
        <taxon>Methylobacteriaceae</taxon>
        <taxon>Methylobacterium</taxon>
    </lineage>
</organism>
<dbReference type="InterPro" id="IPR018062">
    <property type="entry name" value="HTH_AraC-typ_CS"/>
</dbReference>
<dbReference type="PROSITE" id="PS00041">
    <property type="entry name" value="HTH_ARAC_FAMILY_1"/>
    <property type="match status" value="1"/>
</dbReference>
<feature type="compositionally biased region" description="Polar residues" evidence="4">
    <location>
        <begin position="1"/>
        <end position="12"/>
    </location>
</feature>
<reference evidence="6" key="2">
    <citation type="submission" date="2021-08" db="EMBL/GenBank/DDBJ databases">
        <authorList>
            <person name="Tani A."/>
            <person name="Ola A."/>
            <person name="Ogura Y."/>
            <person name="Katsura K."/>
            <person name="Hayashi T."/>
        </authorList>
    </citation>
    <scope>NUCLEOTIDE SEQUENCE</scope>
    <source>
        <strain evidence="6">NBRC 103626</strain>
    </source>
</reference>
<dbReference type="RefSeq" id="WP_238301789.1">
    <property type="nucleotide sequence ID" value="NZ_BPQM01000027.1"/>
</dbReference>
<evidence type="ECO:0000256" key="4">
    <source>
        <dbReference type="SAM" id="MobiDB-lite"/>
    </source>
</evidence>
<dbReference type="Pfam" id="PF14525">
    <property type="entry name" value="AraC_binding_2"/>
    <property type="match status" value="1"/>
</dbReference>
<proteinExistence type="predicted"/>
<name>A0AA37MAF7_9HYPH</name>
<dbReference type="EMBL" id="BPQM01000027">
    <property type="protein sequence ID" value="GJD78061.1"/>
    <property type="molecule type" value="Genomic_DNA"/>
</dbReference>
<gene>
    <name evidence="6" type="primary">feaR_1</name>
    <name evidence="6" type="ORF">NBEOAGPD_1273</name>
</gene>
<evidence type="ECO:0000313" key="6">
    <source>
        <dbReference type="EMBL" id="GJD78061.1"/>
    </source>
</evidence>
<evidence type="ECO:0000259" key="5">
    <source>
        <dbReference type="PROSITE" id="PS01124"/>
    </source>
</evidence>
<dbReference type="Proteomes" id="UP001055108">
    <property type="component" value="Unassembled WGS sequence"/>
</dbReference>
<dbReference type="PROSITE" id="PS01124">
    <property type="entry name" value="HTH_ARAC_FAMILY_2"/>
    <property type="match status" value="1"/>
</dbReference>
<keyword evidence="7" id="KW-1185">Reference proteome</keyword>
<dbReference type="PANTHER" id="PTHR46796">
    <property type="entry name" value="HTH-TYPE TRANSCRIPTIONAL ACTIVATOR RHAS-RELATED"/>
    <property type="match status" value="1"/>
</dbReference>
<evidence type="ECO:0000256" key="2">
    <source>
        <dbReference type="ARBA" id="ARBA00023125"/>
    </source>
</evidence>
<dbReference type="GO" id="GO:0043565">
    <property type="term" value="F:sequence-specific DNA binding"/>
    <property type="evidence" value="ECO:0007669"/>
    <property type="project" value="InterPro"/>
</dbReference>
<dbReference type="InterPro" id="IPR009057">
    <property type="entry name" value="Homeodomain-like_sf"/>
</dbReference>
<reference evidence="6" key="1">
    <citation type="journal article" date="2016" name="Front. Microbiol.">
        <title>Genome Sequence of the Piezophilic, Mesophilic Sulfate-Reducing Bacterium Desulfovibrio indicus J2T.</title>
        <authorList>
            <person name="Cao J."/>
            <person name="Maignien L."/>
            <person name="Shao Z."/>
            <person name="Alain K."/>
            <person name="Jebbar M."/>
        </authorList>
    </citation>
    <scope>NUCLEOTIDE SEQUENCE</scope>
    <source>
        <strain evidence="6">NBRC 103626</strain>
    </source>
</reference>
<protein>
    <submittedName>
        <fullName evidence="6">Transcriptional activator FeaR</fullName>
    </submittedName>
</protein>
<dbReference type="InterPro" id="IPR035418">
    <property type="entry name" value="AraC-bd_2"/>
</dbReference>
<dbReference type="PANTHER" id="PTHR46796:SF6">
    <property type="entry name" value="ARAC SUBFAMILY"/>
    <property type="match status" value="1"/>
</dbReference>